<dbReference type="EMBL" id="MBTF01000016">
    <property type="protein sequence ID" value="OOQ59116.1"/>
    <property type="molecule type" value="Genomic_DNA"/>
</dbReference>
<protein>
    <recommendedName>
        <fullName evidence="2">DUF6371 domain-containing protein</fullName>
    </recommendedName>
</protein>
<evidence type="ECO:0000313" key="4">
    <source>
        <dbReference type="Proteomes" id="UP000189739"/>
    </source>
</evidence>
<dbReference type="AlphaFoldDB" id="A0A1S9PDS8"/>
<proteinExistence type="predicted"/>
<organism evidence="3 4">
    <name type="scientific">Mucilaginibacter pedocola</name>
    <dbReference type="NCBI Taxonomy" id="1792845"/>
    <lineage>
        <taxon>Bacteria</taxon>
        <taxon>Pseudomonadati</taxon>
        <taxon>Bacteroidota</taxon>
        <taxon>Sphingobacteriia</taxon>
        <taxon>Sphingobacteriales</taxon>
        <taxon>Sphingobacteriaceae</taxon>
        <taxon>Mucilaginibacter</taxon>
    </lineage>
</organism>
<dbReference type="Proteomes" id="UP000189739">
    <property type="component" value="Unassembled WGS sequence"/>
</dbReference>
<sequence>MQYLIARFGFDVADTLVGRYRIGTHSHWEGATVFWQLDAKGNLRTGKVMLYNKQTGKRVKQPHNHITWMHTLISKQFSVSSVQSSVGSGQFAVSSKESSANCPPQTANQQNSANCPPRTANFQASSANCQPQTANFKLRQCLFGEHLLPEAPHIPVAIVESEKTAIIASALMPAFTWLACGSLDGLNTDKCRILAGRKVMLFPDVNGYDKWLAKARQLQRENPALRIEVSAMLEQHATEENRKQGVDIADVVFGGF</sequence>
<evidence type="ECO:0000313" key="3">
    <source>
        <dbReference type="EMBL" id="OOQ59116.1"/>
    </source>
</evidence>
<evidence type="ECO:0000259" key="2">
    <source>
        <dbReference type="Pfam" id="PF19898"/>
    </source>
</evidence>
<evidence type="ECO:0000256" key="1">
    <source>
        <dbReference type="SAM" id="MobiDB-lite"/>
    </source>
</evidence>
<name>A0A1S9PDS8_9SPHI</name>
<dbReference type="STRING" id="1792845.BC343_29275"/>
<comment type="caution">
    <text evidence="3">The sequence shown here is derived from an EMBL/GenBank/DDBJ whole genome shotgun (WGS) entry which is preliminary data.</text>
</comment>
<accession>A0A1S9PDS8</accession>
<dbReference type="RefSeq" id="WP_078348911.1">
    <property type="nucleotide sequence ID" value="NZ_MBTF01000016.1"/>
</dbReference>
<keyword evidence="4" id="KW-1185">Reference proteome</keyword>
<dbReference type="InterPro" id="IPR045951">
    <property type="entry name" value="DUF6371"/>
</dbReference>
<dbReference type="OrthoDB" id="1068350at2"/>
<feature type="region of interest" description="Disordered" evidence="1">
    <location>
        <begin position="97"/>
        <end position="118"/>
    </location>
</feature>
<feature type="domain" description="DUF6371" evidence="2">
    <location>
        <begin position="1"/>
        <end position="204"/>
    </location>
</feature>
<gene>
    <name evidence="3" type="ORF">BC343_29275</name>
</gene>
<reference evidence="3 4" key="1">
    <citation type="submission" date="2016-07" db="EMBL/GenBank/DDBJ databases">
        <title>Genomic analysis of zinc-resistant bacterium Mucilaginibacter pedocola TBZ30.</title>
        <authorList>
            <person name="Huang J."/>
            <person name="Tang J."/>
        </authorList>
    </citation>
    <scope>NUCLEOTIDE SEQUENCE [LARGE SCALE GENOMIC DNA]</scope>
    <source>
        <strain evidence="3 4">TBZ30</strain>
    </source>
</reference>
<dbReference type="Pfam" id="PF19898">
    <property type="entry name" value="DUF6371"/>
    <property type="match status" value="1"/>
</dbReference>